<dbReference type="EMBL" id="AMEQ01000025">
    <property type="protein sequence ID" value="EKY01517.1"/>
    <property type="molecule type" value="Genomic_DNA"/>
</dbReference>
<evidence type="ECO:0000313" key="1">
    <source>
        <dbReference type="EMBL" id="EKY01517.1"/>
    </source>
</evidence>
<dbReference type="STRING" id="1127696.HMPREF9134_00894"/>
<reference evidence="1 2" key="1">
    <citation type="submission" date="2012-05" db="EMBL/GenBank/DDBJ databases">
        <authorList>
            <person name="Weinstock G."/>
            <person name="Sodergren E."/>
            <person name="Lobos E.A."/>
            <person name="Fulton L."/>
            <person name="Fulton R."/>
            <person name="Courtney L."/>
            <person name="Fronick C."/>
            <person name="O'Laughlin M."/>
            <person name="Godfrey J."/>
            <person name="Wilson R.M."/>
            <person name="Miner T."/>
            <person name="Farmer C."/>
            <person name="Delehaunty K."/>
            <person name="Cordes M."/>
            <person name="Minx P."/>
            <person name="Tomlinson C."/>
            <person name="Chen J."/>
            <person name="Wollam A."/>
            <person name="Pepin K.H."/>
            <person name="Bhonagiri V."/>
            <person name="Zhang X."/>
            <person name="Suruliraj S."/>
            <person name="Warren W."/>
            <person name="Mitreva M."/>
            <person name="Mardis E.R."/>
            <person name="Wilson R.K."/>
        </authorList>
    </citation>
    <scope>NUCLEOTIDE SEQUENCE [LARGE SCALE GENOMIC DNA]</scope>
    <source>
        <strain evidence="1 2">F0037</strain>
    </source>
</reference>
<organism evidence="1 2">
    <name type="scientific">Porphyromonas catoniae F0037</name>
    <dbReference type="NCBI Taxonomy" id="1127696"/>
    <lineage>
        <taxon>Bacteria</taxon>
        <taxon>Pseudomonadati</taxon>
        <taxon>Bacteroidota</taxon>
        <taxon>Bacteroidia</taxon>
        <taxon>Bacteroidales</taxon>
        <taxon>Porphyromonadaceae</taxon>
        <taxon>Porphyromonas</taxon>
    </lineage>
</organism>
<sequence>MLLVHLLSDSYPFSLHSFFSTLRLYSLIYSSATLSSPQLHISPSVPLPMFSLEGKV</sequence>
<dbReference type="HOGENOM" id="CLU_3010381_0_0_10"/>
<name>L1NE86_9PORP</name>
<comment type="caution">
    <text evidence="1">The sequence shown here is derived from an EMBL/GenBank/DDBJ whole genome shotgun (WGS) entry which is preliminary data.</text>
</comment>
<dbReference type="AlphaFoldDB" id="L1NE86"/>
<evidence type="ECO:0000313" key="2">
    <source>
        <dbReference type="Proteomes" id="UP000010408"/>
    </source>
</evidence>
<dbReference type="Proteomes" id="UP000010408">
    <property type="component" value="Unassembled WGS sequence"/>
</dbReference>
<protein>
    <submittedName>
        <fullName evidence="1">Uncharacterized protein</fullName>
    </submittedName>
</protein>
<gene>
    <name evidence="1" type="ORF">HMPREF9134_00894</name>
</gene>
<proteinExistence type="predicted"/>
<accession>L1NE86</accession>